<evidence type="ECO:0000313" key="15">
    <source>
        <dbReference type="EMBL" id="GAA0612339.1"/>
    </source>
</evidence>
<evidence type="ECO:0000256" key="12">
    <source>
        <dbReference type="SAM" id="MobiDB-lite"/>
    </source>
</evidence>
<dbReference type="PANTHER" id="PTHR30349:SF77">
    <property type="entry name" value="TYROSINE RECOMBINASE XERC"/>
    <property type="match status" value="1"/>
</dbReference>
<dbReference type="InterPro" id="IPR011010">
    <property type="entry name" value="DNA_brk_join_enz"/>
</dbReference>
<dbReference type="InterPro" id="IPR010998">
    <property type="entry name" value="Integrase_recombinase_N"/>
</dbReference>
<comment type="caution">
    <text evidence="15">The sequence shown here is derived from an EMBL/GenBank/DDBJ whole genome shotgun (WGS) entry which is preliminary data.</text>
</comment>
<evidence type="ECO:0000256" key="1">
    <source>
        <dbReference type="ARBA" id="ARBA00004496"/>
    </source>
</evidence>
<dbReference type="Proteomes" id="UP001500866">
    <property type="component" value="Unassembled WGS sequence"/>
</dbReference>
<feature type="active site" evidence="10">
    <location>
        <position position="149"/>
    </location>
</feature>
<keyword evidence="5 10" id="KW-0159">Chromosome partition</keyword>
<organism evidence="15 16">
    <name type="scientific">Virgibacillus siamensis</name>
    <dbReference type="NCBI Taxonomy" id="480071"/>
    <lineage>
        <taxon>Bacteria</taxon>
        <taxon>Bacillati</taxon>
        <taxon>Bacillota</taxon>
        <taxon>Bacilli</taxon>
        <taxon>Bacillales</taxon>
        <taxon>Bacillaceae</taxon>
        <taxon>Virgibacillus</taxon>
    </lineage>
</organism>
<feature type="region of interest" description="Disordered" evidence="12">
    <location>
        <begin position="294"/>
        <end position="314"/>
    </location>
</feature>
<feature type="active site" evidence="10">
    <location>
        <position position="246"/>
    </location>
</feature>
<dbReference type="NCBIfam" id="TIGR02224">
    <property type="entry name" value="recomb_XerC"/>
    <property type="match status" value="1"/>
</dbReference>
<evidence type="ECO:0000256" key="7">
    <source>
        <dbReference type="ARBA" id="ARBA00023125"/>
    </source>
</evidence>
<dbReference type="InterPro" id="IPR023009">
    <property type="entry name" value="Tyrosine_recombinase_XerC/XerD"/>
</dbReference>
<dbReference type="PROSITE" id="PS51900">
    <property type="entry name" value="CB"/>
    <property type="match status" value="1"/>
</dbReference>
<keyword evidence="3 10" id="KW-0963">Cytoplasm</keyword>
<dbReference type="InterPro" id="IPR004107">
    <property type="entry name" value="Integrase_SAM-like_N"/>
</dbReference>
<comment type="similarity">
    <text evidence="2 10">Belongs to the 'phage' integrase family. XerC subfamily.</text>
</comment>
<dbReference type="RefSeq" id="WP_343815362.1">
    <property type="nucleotide sequence ID" value="NZ_BAAADS010000025.1"/>
</dbReference>
<keyword evidence="6 10" id="KW-0229">DNA integration</keyword>
<evidence type="ECO:0000256" key="10">
    <source>
        <dbReference type="HAMAP-Rule" id="MF_01808"/>
    </source>
</evidence>
<dbReference type="HAMAP" id="MF_01808">
    <property type="entry name" value="Recomb_XerC_XerD"/>
    <property type="match status" value="1"/>
</dbReference>
<dbReference type="Pfam" id="PF02899">
    <property type="entry name" value="Phage_int_SAM_1"/>
    <property type="match status" value="1"/>
</dbReference>
<reference evidence="15 16" key="1">
    <citation type="journal article" date="2019" name="Int. J. Syst. Evol. Microbiol.">
        <title>The Global Catalogue of Microorganisms (GCM) 10K type strain sequencing project: providing services to taxonomists for standard genome sequencing and annotation.</title>
        <authorList>
            <consortium name="The Broad Institute Genomics Platform"/>
            <consortium name="The Broad Institute Genome Sequencing Center for Infectious Disease"/>
            <person name="Wu L."/>
            <person name="Ma J."/>
        </authorList>
    </citation>
    <scope>NUCLEOTIDE SEQUENCE [LARGE SCALE GENOMIC DNA]</scope>
    <source>
        <strain evidence="15 16">JCM 15395</strain>
    </source>
</reference>
<dbReference type="Pfam" id="PF00589">
    <property type="entry name" value="Phage_integrase"/>
    <property type="match status" value="1"/>
</dbReference>
<evidence type="ECO:0000256" key="6">
    <source>
        <dbReference type="ARBA" id="ARBA00022908"/>
    </source>
</evidence>
<dbReference type="EMBL" id="BAAADS010000025">
    <property type="protein sequence ID" value="GAA0612339.1"/>
    <property type="molecule type" value="Genomic_DNA"/>
</dbReference>
<protein>
    <recommendedName>
        <fullName evidence="10 11">Tyrosine recombinase XerC</fullName>
    </recommendedName>
</protein>
<evidence type="ECO:0000256" key="11">
    <source>
        <dbReference type="NCBIfam" id="TIGR02224"/>
    </source>
</evidence>
<feature type="active site" evidence="10">
    <location>
        <position position="272"/>
    </location>
</feature>
<dbReference type="InterPro" id="IPR050090">
    <property type="entry name" value="Tyrosine_recombinase_XerCD"/>
</dbReference>
<comment type="subcellular location">
    <subcellularLocation>
        <location evidence="1 10">Cytoplasm</location>
    </subcellularLocation>
</comment>
<evidence type="ECO:0000256" key="4">
    <source>
        <dbReference type="ARBA" id="ARBA00022618"/>
    </source>
</evidence>
<dbReference type="Gene3D" id="1.10.443.10">
    <property type="entry name" value="Intergrase catalytic core"/>
    <property type="match status" value="1"/>
</dbReference>
<gene>
    <name evidence="10 15" type="primary">xerC</name>
    <name evidence="15" type="ORF">GCM10009001_31960</name>
</gene>
<keyword evidence="4 10" id="KW-0132">Cell division</keyword>
<feature type="active site" evidence="10">
    <location>
        <position position="249"/>
    </location>
</feature>
<comment type="subunit">
    <text evidence="10">Forms a cyclic heterotetrameric complex composed of two molecules of XerC and two molecules of XerD.</text>
</comment>
<dbReference type="PROSITE" id="PS51898">
    <property type="entry name" value="TYR_RECOMBINASE"/>
    <property type="match status" value="1"/>
</dbReference>
<accession>A0ABN1GIN5</accession>
<dbReference type="CDD" id="cd00798">
    <property type="entry name" value="INT_XerDC_C"/>
    <property type="match status" value="1"/>
</dbReference>
<keyword evidence="8 10" id="KW-0233">DNA recombination</keyword>
<dbReference type="Gene3D" id="1.10.150.130">
    <property type="match status" value="1"/>
</dbReference>
<dbReference type="SUPFAM" id="SSF56349">
    <property type="entry name" value="DNA breaking-rejoining enzymes"/>
    <property type="match status" value="1"/>
</dbReference>
<dbReference type="InterPro" id="IPR013762">
    <property type="entry name" value="Integrase-like_cat_sf"/>
</dbReference>
<evidence type="ECO:0000259" key="14">
    <source>
        <dbReference type="PROSITE" id="PS51900"/>
    </source>
</evidence>
<evidence type="ECO:0000256" key="8">
    <source>
        <dbReference type="ARBA" id="ARBA00023172"/>
    </source>
</evidence>
<keyword evidence="9 10" id="KW-0131">Cell cycle</keyword>
<evidence type="ECO:0000256" key="9">
    <source>
        <dbReference type="ARBA" id="ARBA00023306"/>
    </source>
</evidence>
<dbReference type="InterPro" id="IPR002104">
    <property type="entry name" value="Integrase_catalytic"/>
</dbReference>
<dbReference type="PANTHER" id="PTHR30349">
    <property type="entry name" value="PHAGE INTEGRASE-RELATED"/>
    <property type="match status" value="1"/>
</dbReference>
<evidence type="ECO:0000259" key="13">
    <source>
        <dbReference type="PROSITE" id="PS51898"/>
    </source>
</evidence>
<dbReference type="InterPro" id="IPR044068">
    <property type="entry name" value="CB"/>
</dbReference>
<evidence type="ECO:0000313" key="16">
    <source>
        <dbReference type="Proteomes" id="UP001500866"/>
    </source>
</evidence>
<keyword evidence="16" id="KW-1185">Reference proteome</keyword>
<evidence type="ECO:0000256" key="2">
    <source>
        <dbReference type="ARBA" id="ARBA00006657"/>
    </source>
</evidence>
<feature type="compositionally biased region" description="Basic and acidic residues" evidence="12">
    <location>
        <begin position="305"/>
        <end position="314"/>
    </location>
</feature>
<name>A0ABN1GIN5_9BACI</name>
<comment type="function">
    <text evidence="10">Site-specific tyrosine recombinase, which acts by catalyzing the cutting and rejoining of the recombining DNA molecules. The XerC-XerD complex is essential to convert dimers of the bacterial chromosome into monomers to permit their segregation at cell division. It also contributes to the segregational stability of plasmids.</text>
</comment>
<feature type="active site" description="O-(3'-phospho-DNA)-tyrosine intermediate" evidence="10">
    <location>
        <position position="281"/>
    </location>
</feature>
<feature type="domain" description="Core-binding (CB)" evidence="14">
    <location>
        <begin position="2"/>
        <end position="88"/>
    </location>
</feature>
<feature type="active site" evidence="10">
    <location>
        <position position="173"/>
    </location>
</feature>
<keyword evidence="7 10" id="KW-0238">DNA-binding</keyword>
<feature type="domain" description="Tyr recombinase" evidence="13">
    <location>
        <begin position="109"/>
        <end position="294"/>
    </location>
</feature>
<dbReference type="InterPro" id="IPR011931">
    <property type="entry name" value="Recomb_XerC"/>
</dbReference>
<proteinExistence type="inferred from homology"/>
<evidence type="ECO:0000256" key="5">
    <source>
        <dbReference type="ARBA" id="ARBA00022829"/>
    </source>
</evidence>
<sequence>MNNYKIQRDAFIEYLQIEKNASPYTVKYYEKDLEGFFNFLNAEEAGGLEQVGYNEVRLYLTVLFDRKLDRRTVSRKLSSLRSFYKFLDREGYVSTNPFAHVKLPKANKPIPDFLYQEELKKLFEVNDLSDPLGQRDQALLETLYATGIRVSECQGMHLNNIDFSVGTMLIKGKGNKERYIPFGRFAEIALETYIHDGRNQLLQKFQVPTTHVFLNAKGRPLTARGMRLILNKMVEKAALTVHVHPHKLRHTFATHLLNEGADLRSVQELLGHETLSSTQIYTHVTKDRLRSVYMNTHPRANGHNSDQRGDQRGK</sequence>
<dbReference type="NCBIfam" id="NF001399">
    <property type="entry name" value="PRK00283.1"/>
    <property type="match status" value="1"/>
</dbReference>
<evidence type="ECO:0000256" key="3">
    <source>
        <dbReference type="ARBA" id="ARBA00022490"/>
    </source>
</evidence>